<comment type="caution">
    <text evidence="3">The sequence shown here is derived from an EMBL/GenBank/DDBJ whole genome shotgun (WGS) entry which is preliminary data.</text>
</comment>
<dbReference type="Proteomes" id="UP000003571">
    <property type="component" value="Unassembled WGS sequence"/>
</dbReference>
<proteinExistence type="predicted"/>
<name>H7ENJ9_9SPIR</name>
<evidence type="ECO:0000256" key="2">
    <source>
        <dbReference type="SAM" id="Coils"/>
    </source>
</evidence>
<evidence type="ECO:0000313" key="4">
    <source>
        <dbReference type="Proteomes" id="UP000003571"/>
    </source>
</evidence>
<dbReference type="PROSITE" id="PS50005">
    <property type="entry name" value="TPR"/>
    <property type="match status" value="1"/>
</dbReference>
<feature type="coiled-coil region" evidence="2">
    <location>
        <begin position="231"/>
        <end position="289"/>
    </location>
</feature>
<keyword evidence="2" id="KW-0175">Coiled coil</keyword>
<keyword evidence="1" id="KW-0802">TPR repeat</keyword>
<dbReference type="eggNOG" id="ENOG5033NDV">
    <property type="taxonomic scope" value="Bacteria"/>
</dbReference>
<gene>
    <name evidence="3" type="ORF">TresaDRAFT_0752</name>
</gene>
<evidence type="ECO:0000313" key="3">
    <source>
        <dbReference type="EMBL" id="EIC00927.1"/>
    </source>
</evidence>
<reference evidence="3 4" key="1">
    <citation type="submission" date="2011-09" db="EMBL/GenBank/DDBJ databases">
        <title>The draft genome of Treponema saccharophilum DSM 2985.</title>
        <authorList>
            <consortium name="US DOE Joint Genome Institute (JGI-PGF)"/>
            <person name="Lucas S."/>
            <person name="Copeland A."/>
            <person name="Lapidus A."/>
            <person name="Glavina del Rio T."/>
            <person name="Dalin E."/>
            <person name="Tice H."/>
            <person name="Bruce D."/>
            <person name="Goodwin L."/>
            <person name="Pitluck S."/>
            <person name="Peters L."/>
            <person name="Kyrpides N."/>
            <person name="Mavromatis K."/>
            <person name="Ivanova N."/>
            <person name="Markowitz V."/>
            <person name="Cheng J.-F."/>
            <person name="Hugenholtz P."/>
            <person name="Woyke T."/>
            <person name="Wu D."/>
            <person name="Gronow S."/>
            <person name="Wellnitz S."/>
            <person name="Brambilla E."/>
            <person name="Klenk H.-P."/>
            <person name="Eisen J.A."/>
        </authorList>
    </citation>
    <scope>NUCLEOTIDE SEQUENCE [LARGE SCALE GENOMIC DNA]</scope>
    <source>
        <strain evidence="3 4">DSM 2985</strain>
    </source>
</reference>
<dbReference type="AlphaFoldDB" id="H7ENJ9"/>
<dbReference type="InterPro" id="IPR019734">
    <property type="entry name" value="TPR_rpt"/>
</dbReference>
<feature type="repeat" description="TPR" evidence="1">
    <location>
        <begin position="84"/>
        <end position="117"/>
    </location>
</feature>
<protein>
    <submittedName>
        <fullName evidence="3">Uncharacterized protein</fullName>
    </submittedName>
</protein>
<dbReference type="EMBL" id="AGRW01000053">
    <property type="protein sequence ID" value="EIC00927.1"/>
    <property type="molecule type" value="Genomic_DNA"/>
</dbReference>
<dbReference type="STRING" id="907348.TresaDRAFT_0752"/>
<accession>H7ENJ9</accession>
<dbReference type="PATRIC" id="fig|907348.3.peg.2523"/>
<organism evidence="3 4">
    <name type="scientific">Treponema saccharophilum DSM 2985</name>
    <dbReference type="NCBI Taxonomy" id="907348"/>
    <lineage>
        <taxon>Bacteria</taxon>
        <taxon>Pseudomonadati</taxon>
        <taxon>Spirochaetota</taxon>
        <taxon>Spirochaetia</taxon>
        <taxon>Spirochaetales</taxon>
        <taxon>Treponemataceae</taxon>
        <taxon>Treponema</taxon>
    </lineage>
</organism>
<keyword evidence="4" id="KW-1185">Reference proteome</keyword>
<sequence length="444" mass="49614">MAVMVMNRYRQLYDGGKARDSFDECAGALERDSEAMSWEDLYWCAKILYVYGKPNEIDEDVIIDAFRSSFRKGLDITSDRELFLDASVMISRLYVKYGRYELAINYLMHLVELIPEDDIPDWIHSFYAYVQVLSPEHFEFILRQPKHFLARLSKIRGEAGIARRNEIVLHVAERLFGRMGENEENGGEPLSVPDEIVRKFREAAKSFGIGDKFDAILFPKNDGEGDVSSLLYEKDAKIEELLSEIDKLRKERSSGSGLSEEIARLSSENARLSSLVEELRTEISSLQRALGEAMGGASPAEEVGAGGTGDAGFDGSNGHSLLTRYQRNQKILVIGEGSKNPLLLRARKRGFVEDDFEFVLDYDKIPRIAAQMNFGGYAGIICGPMPHSGSGMEDESSLISKIEKSFPCVVRSVTKGGKLKLSDTAFSAALERVMQNMFIMDAAS</sequence>
<evidence type="ECO:0000256" key="1">
    <source>
        <dbReference type="PROSITE-ProRule" id="PRU00339"/>
    </source>
</evidence>